<protein>
    <submittedName>
        <fullName evidence="2">Uncharacterized protein</fullName>
    </submittedName>
</protein>
<feature type="compositionally biased region" description="Basic and acidic residues" evidence="1">
    <location>
        <begin position="1"/>
        <end position="10"/>
    </location>
</feature>
<accession>A0A8S9H8Z9</accession>
<evidence type="ECO:0000313" key="3">
    <source>
        <dbReference type="Proteomes" id="UP000712281"/>
    </source>
</evidence>
<name>A0A8S9H8Z9_BRACR</name>
<dbReference type="Proteomes" id="UP000712281">
    <property type="component" value="Unassembled WGS sequence"/>
</dbReference>
<comment type="caution">
    <text evidence="2">The sequence shown here is derived from an EMBL/GenBank/DDBJ whole genome shotgun (WGS) entry which is preliminary data.</text>
</comment>
<gene>
    <name evidence="2" type="ORF">F2Q68_00037411</name>
</gene>
<reference evidence="2" key="1">
    <citation type="submission" date="2019-12" db="EMBL/GenBank/DDBJ databases">
        <title>Genome sequencing and annotation of Brassica cretica.</title>
        <authorList>
            <person name="Studholme D.J."/>
            <person name="Sarris P.F."/>
        </authorList>
    </citation>
    <scope>NUCLEOTIDE SEQUENCE</scope>
    <source>
        <strain evidence="2">PFS-001/15</strain>
        <tissue evidence="2">Leaf</tissue>
    </source>
</reference>
<sequence>MTSDTEEKNSSDIVPPSGSFRSTDHNPVMENVGGTDGSSVRENREKKRNGYSSLKNHQHMNKNDQHGSKVCNHPVCFVLRVMYQHV</sequence>
<organism evidence="2 3">
    <name type="scientific">Brassica cretica</name>
    <name type="common">Mustard</name>
    <dbReference type="NCBI Taxonomy" id="69181"/>
    <lineage>
        <taxon>Eukaryota</taxon>
        <taxon>Viridiplantae</taxon>
        <taxon>Streptophyta</taxon>
        <taxon>Embryophyta</taxon>
        <taxon>Tracheophyta</taxon>
        <taxon>Spermatophyta</taxon>
        <taxon>Magnoliopsida</taxon>
        <taxon>eudicotyledons</taxon>
        <taxon>Gunneridae</taxon>
        <taxon>Pentapetalae</taxon>
        <taxon>rosids</taxon>
        <taxon>malvids</taxon>
        <taxon>Brassicales</taxon>
        <taxon>Brassicaceae</taxon>
        <taxon>Brassiceae</taxon>
        <taxon>Brassica</taxon>
    </lineage>
</organism>
<proteinExistence type="predicted"/>
<dbReference type="AlphaFoldDB" id="A0A8S9H8Z9"/>
<feature type="region of interest" description="Disordered" evidence="1">
    <location>
        <begin position="1"/>
        <end position="69"/>
    </location>
</feature>
<evidence type="ECO:0000256" key="1">
    <source>
        <dbReference type="SAM" id="MobiDB-lite"/>
    </source>
</evidence>
<evidence type="ECO:0000313" key="2">
    <source>
        <dbReference type="EMBL" id="KAF2553416.1"/>
    </source>
</evidence>
<dbReference type="EMBL" id="QGKW02001988">
    <property type="protein sequence ID" value="KAF2553416.1"/>
    <property type="molecule type" value="Genomic_DNA"/>
</dbReference>